<dbReference type="Proteomes" id="UP000018888">
    <property type="component" value="Unassembled WGS sequence"/>
</dbReference>
<evidence type="ECO:0000313" key="10">
    <source>
        <dbReference type="Proteomes" id="UP000018888"/>
    </source>
</evidence>
<evidence type="ECO:0000256" key="1">
    <source>
        <dbReference type="ARBA" id="ARBA00010617"/>
    </source>
</evidence>
<keyword evidence="3 7" id="KW-0479">Metal-binding</keyword>
<reference evidence="9 10" key="2">
    <citation type="journal article" date="2018" name="New Phytol.">
        <title>High intraspecific genome diversity in the model arbuscular mycorrhizal symbiont Rhizophagus irregularis.</title>
        <authorList>
            <person name="Chen E.C.H."/>
            <person name="Morin E."/>
            <person name="Beaudet D."/>
            <person name="Noel J."/>
            <person name="Yildirir G."/>
            <person name="Ndikumana S."/>
            <person name="Charron P."/>
            <person name="St-Onge C."/>
            <person name="Giorgi J."/>
            <person name="Kruger M."/>
            <person name="Marton T."/>
            <person name="Ropars J."/>
            <person name="Grigoriev I.V."/>
            <person name="Hainaut M."/>
            <person name="Henrissat B."/>
            <person name="Roux C."/>
            <person name="Martin F."/>
            <person name="Corradi N."/>
        </authorList>
    </citation>
    <scope>NUCLEOTIDE SEQUENCE [LARGE SCALE GENOMIC DNA]</scope>
    <source>
        <strain evidence="9 10">DAOM 197198</strain>
    </source>
</reference>
<evidence type="ECO:0000256" key="3">
    <source>
        <dbReference type="ARBA" id="ARBA00022723"/>
    </source>
</evidence>
<proteinExistence type="inferred from homology"/>
<comment type="caution">
    <text evidence="9">The sequence shown here is derived from an EMBL/GenBank/DDBJ whole genome shotgun (WGS) entry which is preliminary data.</text>
</comment>
<dbReference type="GO" id="GO:0016705">
    <property type="term" value="F:oxidoreductase activity, acting on paired donors, with incorporation or reduction of molecular oxygen"/>
    <property type="evidence" value="ECO:0007669"/>
    <property type="project" value="InterPro"/>
</dbReference>
<evidence type="ECO:0000256" key="6">
    <source>
        <dbReference type="ARBA" id="ARBA00023033"/>
    </source>
</evidence>
<dbReference type="InterPro" id="IPR001128">
    <property type="entry name" value="Cyt_P450"/>
</dbReference>
<dbReference type="PANTHER" id="PTHR24291">
    <property type="entry name" value="CYTOCHROME P450 FAMILY 4"/>
    <property type="match status" value="1"/>
</dbReference>
<gene>
    <name evidence="9" type="ORF">GLOIN_2v276160</name>
</gene>
<dbReference type="PRINTS" id="PR00463">
    <property type="entry name" value="EP450I"/>
</dbReference>
<accession>A0A2P4PQK4</accession>
<feature type="binding site" description="axial binding residue" evidence="7">
    <location>
        <position position="210"/>
    </location>
    <ligand>
        <name>heme</name>
        <dbReference type="ChEBI" id="CHEBI:30413"/>
    </ligand>
    <ligandPart>
        <name>Fe</name>
        <dbReference type="ChEBI" id="CHEBI:18248"/>
    </ligandPart>
</feature>
<dbReference type="GO" id="GO:0020037">
    <property type="term" value="F:heme binding"/>
    <property type="evidence" value="ECO:0007669"/>
    <property type="project" value="InterPro"/>
</dbReference>
<evidence type="ECO:0000313" key="9">
    <source>
        <dbReference type="EMBL" id="POG67657.1"/>
    </source>
</evidence>
<protein>
    <submittedName>
        <fullName evidence="9">Cytochrome P450</fullName>
    </submittedName>
</protein>
<name>A0A2P4PQK4_RHIID</name>
<evidence type="ECO:0000256" key="4">
    <source>
        <dbReference type="ARBA" id="ARBA00023002"/>
    </source>
</evidence>
<dbReference type="AlphaFoldDB" id="A0A2P4PQK4"/>
<keyword evidence="10" id="KW-1185">Reference proteome</keyword>
<evidence type="ECO:0000256" key="7">
    <source>
        <dbReference type="PIRSR" id="PIRSR602401-1"/>
    </source>
</evidence>
<dbReference type="InterPro" id="IPR002401">
    <property type="entry name" value="Cyt_P450_E_grp-I"/>
</dbReference>
<dbReference type="CDD" id="cd00302">
    <property type="entry name" value="cytochrome_P450"/>
    <property type="match status" value="1"/>
</dbReference>
<dbReference type="InterPro" id="IPR050196">
    <property type="entry name" value="Cytochrome_P450_Monoox"/>
</dbReference>
<dbReference type="PRINTS" id="PR00385">
    <property type="entry name" value="P450"/>
</dbReference>
<dbReference type="PANTHER" id="PTHR24291:SF50">
    <property type="entry name" value="BIFUNCTIONAL ALBAFLAVENONE MONOOXYGENASE_TERPENE SYNTHASE"/>
    <property type="match status" value="1"/>
</dbReference>
<organism evidence="9 10">
    <name type="scientific">Rhizophagus irregularis (strain DAOM 181602 / DAOM 197198 / MUCL 43194)</name>
    <name type="common">Arbuscular mycorrhizal fungus</name>
    <name type="synonym">Glomus intraradices</name>
    <dbReference type="NCBI Taxonomy" id="747089"/>
    <lineage>
        <taxon>Eukaryota</taxon>
        <taxon>Fungi</taxon>
        <taxon>Fungi incertae sedis</taxon>
        <taxon>Mucoromycota</taxon>
        <taxon>Glomeromycotina</taxon>
        <taxon>Glomeromycetes</taxon>
        <taxon>Glomerales</taxon>
        <taxon>Glomeraceae</taxon>
        <taxon>Rhizophagus</taxon>
    </lineage>
</organism>
<dbReference type="EMBL" id="AUPC02000167">
    <property type="protein sequence ID" value="POG67657.1"/>
    <property type="molecule type" value="Genomic_DNA"/>
</dbReference>
<dbReference type="PROSITE" id="PS00086">
    <property type="entry name" value="CYTOCHROME_P450"/>
    <property type="match status" value="1"/>
</dbReference>
<evidence type="ECO:0000256" key="5">
    <source>
        <dbReference type="ARBA" id="ARBA00023004"/>
    </source>
</evidence>
<dbReference type="GO" id="GO:0005506">
    <property type="term" value="F:iron ion binding"/>
    <property type="evidence" value="ECO:0007669"/>
    <property type="project" value="InterPro"/>
</dbReference>
<reference evidence="9 10" key="1">
    <citation type="journal article" date="2013" name="Proc. Natl. Acad. Sci. U.S.A.">
        <title>Genome of an arbuscular mycorrhizal fungus provides insight into the oldest plant symbiosis.</title>
        <authorList>
            <person name="Tisserant E."/>
            <person name="Malbreil M."/>
            <person name="Kuo A."/>
            <person name="Kohler A."/>
            <person name="Symeonidi A."/>
            <person name="Balestrini R."/>
            <person name="Charron P."/>
            <person name="Duensing N."/>
            <person name="Frei Dit Frey N."/>
            <person name="Gianinazzi-Pearson V."/>
            <person name="Gilbert L.B."/>
            <person name="Handa Y."/>
            <person name="Herr J.R."/>
            <person name="Hijri M."/>
            <person name="Koul R."/>
            <person name="Kawaguchi M."/>
            <person name="Krajinski F."/>
            <person name="Lammers P.J."/>
            <person name="Masclaux F.G."/>
            <person name="Murat C."/>
            <person name="Morin E."/>
            <person name="Ndikumana S."/>
            <person name="Pagni M."/>
            <person name="Petitpierre D."/>
            <person name="Requena N."/>
            <person name="Rosikiewicz P."/>
            <person name="Riley R."/>
            <person name="Saito K."/>
            <person name="San Clemente H."/>
            <person name="Shapiro H."/>
            <person name="van Tuinen D."/>
            <person name="Becard G."/>
            <person name="Bonfante P."/>
            <person name="Paszkowski U."/>
            <person name="Shachar-Hill Y.Y."/>
            <person name="Tuskan G.A."/>
            <person name="Young P.W."/>
            <person name="Sanders I.R."/>
            <person name="Henrissat B."/>
            <person name="Rensing S.A."/>
            <person name="Grigoriev I.V."/>
            <person name="Corradi N."/>
            <person name="Roux C."/>
            <person name="Martin F."/>
        </authorList>
    </citation>
    <scope>NUCLEOTIDE SEQUENCE [LARGE SCALE GENOMIC DNA]</scope>
    <source>
        <strain evidence="9 10">DAOM 197198</strain>
    </source>
</reference>
<sequence length="264" mass="31051">MIFLNQVLNAIIKRRRKEIEDIPLNEPLPHDMLTSMIIKNTFRDVNYIEAGEIARSMTDTEIRFSLLEGIIGADYKNANMFSFIVYYILKNPDVKKKLIEEIDRIFQDDKTRSITKDDFYSLNYCEAIVKEVARVFPIIHTFARCIDKPDEIAGYQWPADTLFRIYIDAIHYNKDYWEEPDKFNPDRWMDENFEPKKNSFIMFGGGLRLCPGRKLAMIELICLMALLFRKYEINLVNTDSPMKTTNIGFIVACDELLVEMKPRN</sequence>
<evidence type="ECO:0000256" key="2">
    <source>
        <dbReference type="ARBA" id="ARBA00022617"/>
    </source>
</evidence>
<keyword evidence="6 8" id="KW-0503">Monooxygenase</keyword>
<keyword evidence="5 7" id="KW-0408">Iron</keyword>
<dbReference type="InterPro" id="IPR036396">
    <property type="entry name" value="Cyt_P450_sf"/>
</dbReference>
<dbReference type="SUPFAM" id="SSF48264">
    <property type="entry name" value="Cytochrome P450"/>
    <property type="match status" value="1"/>
</dbReference>
<comment type="cofactor">
    <cofactor evidence="7">
        <name>heme</name>
        <dbReference type="ChEBI" id="CHEBI:30413"/>
    </cofactor>
</comment>
<keyword evidence="4 8" id="KW-0560">Oxidoreductase</keyword>
<evidence type="ECO:0000256" key="8">
    <source>
        <dbReference type="RuleBase" id="RU000461"/>
    </source>
</evidence>
<comment type="similarity">
    <text evidence="1 8">Belongs to the cytochrome P450 family.</text>
</comment>
<dbReference type="GO" id="GO:0004497">
    <property type="term" value="F:monooxygenase activity"/>
    <property type="evidence" value="ECO:0007669"/>
    <property type="project" value="UniProtKB-KW"/>
</dbReference>
<dbReference type="Pfam" id="PF00067">
    <property type="entry name" value="p450"/>
    <property type="match status" value="1"/>
</dbReference>
<keyword evidence="2 7" id="KW-0349">Heme</keyword>
<dbReference type="InterPro" id="IPR017972">
    <property type="entry name" value="Cyt_P450_CS"/>
</dbReference>
<dbReference type="Gene3D" id="1.10.630.10">
    <property type="entry name" value="Cytochrome P450"/>
    <property type="match status" value="1"/>
</dbReference>